<dbReference type="PANTHER" id="PTHR35342">
    <property type="entry name" value="TRICARBOXYLIC TRANSPORT PROTEIN"/>
    <property type="match status" value="1"/>
</dbReference>
<keyword evidence="1" id="KW-0812">Transmembrane</keyword>
<dbReference type="PANTHER" id="PTHR35342:SF5">
    <property type="entry name" value="TRICARBOXYLIC TRANSPORT PROTEIN"/>
    <property type="match status" value="1"/>
</dbReference>
<keyword evidence="4" id="KW-1185">Reference proteome</keyword>
<dbReference type="Pfam" id="PF01970">
    <property type="entry name" value="TctA"/>
    <property type="match status" value="1"/>
</dbReference>
<evidence type="ECO:0000313" key="3">
    <source>
        <dbReference type="EMBL" id="TDC50914.1"/>
    </source>
</evidence>
<evidence type="ECO:0000313" key="4">
    <source>
        <dbReference type="Proteomes" id="UP000295621"/>
    </source>
</evidence>
<name>A0A4R4RNA1_9ACTN</name>
<comment type="caution">
    <text evidence="3">The sequence shown here is derived from an EMBL/GenBank/DDBJ whole genome shotgun (WGS) entry which is preliminary data.</text>
</comment>
<feature type="transmembrane region" description="Helical" evidence="1">
    <location>
        <begin position="108"/>
        <end position="133"/>
    </location>
</feature>
<feature type="transmembrane region" description="Helical" evidence="1">
    <location>
        <begin position="416"/>
        <end position="449"/>
    </location>
</feature>
<feature type="transmembrane region" description="Helical" evidence="1">
    <location>
        <begin position="20"/>
        <end position="40"/>
    </location>
</feature>
<evidence type="ECO:0000256" key="1">
    <source>
        <dbReference type="SAM" id="Phobius"/>
    </source>
</evidence>
<feature type="transmembrane region" description="Helical" evidence="1">
    <location>
        <begin position="139"/>
        <end position="160"/>
    </location>
</feature>
<feature type="transmembrane region" description="Helical" evidence="1">
    <location>
        <begin position="357"/>
        <end position="380"/>
    </location>
</feature>
<gene>
    <name evidence="3" type="ORF">E1212_13290</name>
</gene>
<protein>
    <recommendedName>
        <fullName evidence="2">DUF112 domain-containing protein</fullName>
    </recommendedName>
</protein>
<keyword evidence="1" id="KW-1133">Transmembrane helix</keyword>
<accession>A0A4R4RNA1</accession>
<dbReference type="RefSeq" id="WP_131983168.1">
    <property type="nucleotide sequence ID" value="NZ_SMKL01000026.1"/>
</dbReference>
<dbReference type="InterPro" id="IPR002823">
    <property type="entry name" value="DUF112_TM"/>
</dbReference>
<feature type="transmembrane region" description="Helical" evidence="1">
    <location>
        <begin position="252"/>
        <end position="272"/>
    </location>
</feature>
<dbReference type="EMBL" id="SMKL01000026">
    <property type="protein sequence ID" value="TDC50914.1"/>
    <property type="molecule type" value="Genomic_DNA"/>
</dbReference>
<feature type="transmembrane region" description="Helical" evidence="1">
    <location>
        <begin position="392"/>
        <end position="409"/>
    </location>
</feature>
<feature type="transmembrane region" description="Helical" evidence="1">
    <location>
        <begin position="469"/>
        <end position="489"/>
    </location>
</feature>
<reference evidence="3 4" key="1">
    <citation type="submission" date="2019-02" db="EMBL/GenBank/DDBJ databases">
        <title>Draft genome sequences of novel Actinobacteria.</title>
        <authorList>
            <person name="Sahin N."/>
            <person name="Ay H."/>
            <person name="Saygin H."/>
        </authorList>
    </citation>
    <scope>NUCLEOTIDE SEQUENCE [LARGE SCALE GENOMIC DNA]</scope>
    <source>
        <strain evidence="3 4">KC603</strain>
    </source>
</reference>
<dbReference type="AlphaFoldDB" id="A0A4R4RNA1"/>
<dbReference type="Proteomes" id="UP000295621">
    <property type="component" value="Unassembled WGS sequence"/>
</dbReference>
<sequence length="514" mass="53641">MDLALNSLGHAVELLTHPAVIFAIAVAVVWGACCGVLPGVGSGLGIGVVVPLTFSMDAVTAVAFLVTISVAVSFSNSLPAVLLGVPASPAAFLTAIDGYALHKQGKSGLALGSTLFGAVLGQLVSIPFFVLLVVPLSTLTYTFLSPELFALYCLGLVAVVSLTGKNVIKGLMAAALGVAISLVGPDPVNAVARFSFDVPELRGGFQTIPAVLGLVTISEIIRSMRQNYNWEDILPTSKSMARFPGFRKLKPIYRPVAMGALIGTLIGAIPGMSGTASAVMSYQQAKLTSKTPEQFGKGSIEGVAANESAANASQAGEMVPTLGLGIPGSDSMVLVLGALMLQGFVPGPMLMQESPELLHATVAGLLGGSLLLLAFGWPLARLLLRVIHLDRRVIMPLVFVVTHVGIYSLRQSLFDVIVLLGFGIIGYFMIRYGYSTAAAAIGLLLGAGFESNLRQGMLLADSSFWQFVTRPWTASILLAALALLAYGIYGTVKTTRRERALLAAAHQPPSGHTP</sequence>
<evidence type="ECO:0000259" key="2">
    <source>
        <dbReference type="Pfam" id="PF01970"/>
    </source>
</evidence>
<proteinExistence type="predicted"/>
<feature type="transmembrane region" description="Helical" evidence="1">
    <location>
        <begin position="324"/>
        <end position="345"/>
    </location>
</feature>
<feature type="transmembrane region" description="Helical" evidence="1">
    <location>
        <begin position="80"/>
        <end position="101"/>
    </location>
</feature>
<organism evidence="3 4">
    <name type="scientific">Jiangella ureilytica</name>
    <dbReference type="NCBI Taxonomy" id="2530374"/>
    <lineage>
        <taxon>Bacteria</taxon>
        <taxon>Bacillati</taxon>
        <taxon>Actinomycetota</taxon>
        <taxon>Actinomycetes</taxon>
        <taxon>Jiangellales</taxon>
        <taxon>Jiangellaceae</taxon>
        <taxon>Jiangella</taxon>
    </lineage>
</organism>
<feature type="transmembrane region" description="Helical" evidence="1">
    <location>
        <begin position="52"/>
        <end position="74"/>
    </location>
</feature>
<keyword evidence="1" id="KW-0472">Membrane</keyword>
<dbReference type="OrthoDB" id="9781349at2"/>
<feature type="domain" description="DUF112" evidence="2">
    <location>
        <begin position="21"/>
        <end position="438"/>
    </location>
</feature>